<gene>
    <name evidence="4" type="ORF">GRF29_44g2417840</name>
</gene>
<dbReference type="PROSITE" id="PS00028">
    <property type="entry name" value="ZINC_FINGER_C2H2_1"/>
    <property type="match status" value="1"/>
</dbReference>
<name>A0AAN6M092_9PLEO</name>
<feature type="compositionally biased region" description="Basic residues" evidence="2">
    <location>
        <begin position="422"/>
        <end position="438"/>
    </location>
</feature>
<feature type="compositionally biased region" description="Low complexity" evidence="2">
    <location>
        <begin position="8"/>
        <end position="26"/>
    </location>
</feature>
<dbReference type="PANTHER" id="PTHR35391">
    <property type="entry name" value="C2H2-TYPE DOMAIN-CONTAINING PROTEIN-RELATED"/>
    <property type="match status" value="1"/>
</dbReference>
<feature type="region of interest" description="Disordered" evidence="2">
    <location>
        <begin position="372"/>
        <end position="438"/>
    </location>
</feature>
<dbReference type="Proteomes" id="UP001280581">
    <property type="component" value="Unassembled WGS sequence"/>
</dbReference>
<evidence type="ECO:0000256" key="2">
    <source>
        <dbReference type="SAM" id="MobiDB-lite"/>
    </source>
</evidence>
<reference evidence="4 5" key="1">
    <citation type="submission" date="2021-02" db="EMBL/GenBank/DDBJ databases">
        <title>Genome assembly of Pseudopithomyces chartarum.</title>
        <authorList>
            <person name="Jauregui R."/>
            <person name="Singh J."/>
            <person name="Voisey C."/>
        </authorList>
    </citation>
    <scope>NUCLEOTIDE SEQUENCE [LARGE SCALE GENOMIC DNA]</scope>
    <source>
        <strain evidence="4 5">AGR01</strain>
    </source>
</reference>
<organism evidence="4 5">
    <name type="scientific">Pseudopithomyces chartarum</name>
    <dbReference type="NCBI Taxonomy" id="1892770"/>
    <lineage>
        <taxon>Eukaryota</taxon>
        <taxon>Fungi</taxon>
        <taxon>Dikarya</taxon>
        <taxon>Ascomycota</taxon>
        <taxon>Pezizomycotina</taxon>
        <taxon>Dothideomycetes</taxon>
        <taxon>Pleosporomycetidae</taxon>
        <taxon>Pleosporales</taxon>
        <taxon>Massarineae</taxon>
        <taxon>Didymosphaeriaceae</taxon>
        <taxon>Pseudopithomyces</taxon>
    </lineage>
</organism>
<sequence>MSSGSRHSGFSTDYSPSSPSSVSSHSGPRREVPLYRSGLNDAKTTRMPMPSPISETFSPADTLSLGSPLPTDFDSKSVASSTMNRAITTPAVGGHWFCTFCTDYTTFAAKADWKKHETKHHETGEDWPCPIRNCGEVLDRKLDFEAHFKRHHPDVPCPIDVRIRLLPRRVYGCGFDGCKLFLTGWKERCDHVAAHMKPKGTEKRRSRAEWNYSNTIHNLLRQPATRTAWKSLFANFESKEPRYKMTWTPGNTRVLKQKLECCDMRPEVDVVLHTALSLRSDRPFNDVPELDPDFNTPSQDSVPHFDTLTDEQLEFTLRGRCTQPHLPTASSYVVSLKAATVEPHPGELVAFQVPSPIISGRRISYMDIDTEELGLSGDEPDPQIPPGLELDPSQVPSAGSPKPFQIYYSHPEAMDGAPPARRSSRGHILTRHFKGRKG</sequence>
<keyword evidence="1" id="KW-0863">Zinc-finger</keyword>
<feature type="domain" description="C2H2-type" evidence="3">
    <location>
        <begin position="127"/>
        <end position="156"/>
    </location>
</feature>
<proteinExistence type="predicted"/>
<evidence type="ECO:0000256" key="1">
    <source>
        <dbReference type="PROSITE-ProRule" id="PRU00042"/>
    </source>
</evidence>
<dbReference type="PANTHER" id="PTHR35391:SF3">
    <property type="entry name" value="FINGER DOMAIN PROTEIN, PUTATIVE (AFU_ORTHOLOGUE AFUA_8G04300)-RELATED"/>
    <property type="match status" value="1"/>
</dbReference>
<evidence type="ECO:0000313" key="5">
    <source>
        <dbReference type="Proteomes" id="UP001280581"/>
    </source>
</evidence>
<comment type="caution">
    <text evidence="4">The sequence shown here is derived from an EMBL/GenBank/DDBJ whole genome shotgun (WGS) entry which is preliminary data.</text>
</comment>
<keyword evidence="1" id="KW-0862">Zinc</keyword>
<keyword evidence="1" id="KW-0479">Metal-binding</keyword>
<dbReference type="PROSITE" id="PS50157">
    <property type="entry name" value="ZINC_FINGER_C2H2_2"/>
    <property type="match status" value="1"/>
</dbReference>
<dbReference type="GO" id="GO:0008270">
    <property type="term" value="F:zinc ion binding"/>
    <property type="evidence" value="ECO:0007669"/>
    <property type="project" value="UniProtKB-KW"/>
</dbReference>
<feature type="region of interest" description="Disordered" evidence="2">
    <location>
        <begin position="1"/>
        <end position="52"/>
    </location>
</feature>
<dbReference type="EMBL" id="WVTA01000005">
    <property type="protein sequence ID" value="KAK3210341.1"/>
    <property type="molecule type" value="Genomic_DNA"/>
</dbReference>
<evidence type="ECO:0000313" key="4">
    <source>
        <dbReference type="EMBL" id="KAK3210341.1"/>
    </source>
</evidence>
<protein>
    <recommendedName>
        <fullName evidence="3">C2H2-type domain-containing protein</fullName>
    </recommendedName>
</protein>
<dbReference type="InterPro" id="IPR013087">
    <property type="entry name" value="Znf_C2H2_type"/>
</dbReference>
<accession>A0AAN6M092</accession>
<dbReference type="SMART" id="SM00355">
    <property type="entry name" value="ZnF_C2H2"/>
    <property type="match status" value="3"/>
</dbReference>
<keyword evidence="5" id="KW-1185">Reference proteome</keyword>
<evidence type="ECO:0000259" key="3">
    <source>
        <dbReference type="PROSITE" id="PS50157"/>
    </source>
</evidence>
<dbReference type="AlphaFoldDB" id="A0AAN6M092"/>